<protein>
    <submittedName>
        <fullName evidence="3">Uncharacterized protein</fullName>
    </submittedName>
</protein>
<dbReference type="RefSeq" id="XP_030985113.1">
    <property type="nucleotide sequence ID" value="XM_031123477.1"/>
</dbReference>
<gene>
    <name evidence="3" type="ORF">PgNI_03422</name>
</gene>
<reference evidence="3" key="3">
    <citation type="submission" date="2025-08" db="UniProtKB">
        <authorList>
            <consortium name="RefSeq"/>
        </authorList>
    </citation>
    <scope>IDENTIFICATION</scope>
    <source>
        <strain evidence="3">NI907</strain>
    </source>
</reference>
<keyword evidence="2" id="KW-1185">Reference proteome</keyword>
<sequence>MFSQLRDFGCTNWDGAMGGGSRPGVESPPQKAVGNMILVPRIQHKNPTTTRASVLSIHYYVKGGCERRVVFPYCCRRSESSRPTERILVACVDRTTPP</sequence>
<evidence type="ECO:0000256" key="1">
    <source>
        <dbReference type="SAM" id="MobiDB-lite"/>
    </source>
</evidence>
<name>A0A6P8BD03_PYRGI</name>
<reference evidence="3" key="2">
    <citation type="submission" date="2019-10" db="EMBL/GenBank/DDBJ databases">
        <authorList>
            <consortium name="NCBI Genome Project"/>
        </authorList>
    </citation>
    <scope>NUCLEOTIDE SEQUENCE</scope>
    <source>
        <strain evidence="3">NI907</strain>
    </source>
</reference>
<accession>A0A6P8BD03</accession>
<organism evidence="2 3">
    <name type="scientific">Pyricularia grisea</name>
    <name type="common">Crabgrass-specific blast fungus</name>
    <name type="synonym">Magnaporthe grisea</name>
    <dbReference type="NCBI Taxonomy" id="148305"/>
    <lineage>
        <taxon>Eukaryota</taxon>
        <taxon>Fungi</taxon>
        <taxon>Dikarya</taxon>
        <taxon>Ascomycota</taxon>
        <taxon>Pezizomycotina</taxon>
        <taxon>Sordariomycetes</taxon>
        <taxon>Sordariomycetidae</taxon>
        <taxon>Magnaporthales</taxon>
        <taxon>Pyriculariaceae</taxon>
        <taxon>Pyricularia</taxon>
    </lineage>
</organism>
<feature type="region of interest" description="Disordered" evidence="1">
    <location>
        <begin position="1"/>
        <end position="31"/>
    </location>
</feature>
<dbReference type="Proteomes" id="UP000515153">
    <property type="component" value="Unplaced"/>
</dbReference>
<proteinExistence type="predicted"/>
<evidence type="ECO:0000313" key="3">
    <source>
        <dbReference type="RefSeq" id="XP_030985113.1"/>
    </source>
</evidence>
<dbReference type="KEGG" id="pgri:PgNI_03422"/>
<reference evidence="3" key="1">
    <citation type="journal article" date="2019" name="Mol. Biol. Evol.">
        <title>Blast fungal genomes show frequent chromosomal changes, gene gains and losses, and effector gene turnover.</title>
        <authorList>
            <person name="Gomez Luciano L.B."/>
            <person name="Jason Tsai I."/>
            <person name="Chuma I."/>
            <person name="Tosa Y."/>
            <person name="Chen Y.H."/>
            <person name="Li J.Y."/>
            <person name="Li M.Y."/>
            <person name="Jade Lu M.Y."/>
            <person name="Nakayashiki H."/>
            <person name="Li W.H."/>
        </authorList>
    </citation>
    <scope>NUCLEOTIDE SEQUENCE</scope>
    <source>
        <strain evidence="3">NI907</strain>
    </source>
</reference>
<evidence type="ECO:0000313" key="2">
    <source>
        <dbReference type="Proteomes" id="UP000515153"/>
    </source>
</evidence>
<dbReference type="AlphaFoldDB" id="A0A6P8BD03"/>
<dbReference type="GeneID" id="41958387"/>